<dbReference type="InterPro" id="IPR029149">
    <property type="entry name" value="Creatin/AminoP/Spt16_N"/>
</dbReference>
<name>K2BVC0_9BACT</name>
<dbReference type="PANTHER" id="PTHR46112">
    <property type="entry name" value="AMINOPEPTIDASE"/>
    <property type="match status" value="1"/>
</dbReference>
<feature type="domain" description="Peptidase M24" evidence="1">
    <location>
        <begin position="129"/>
        <end position="330"/>
    </location>
</feature>
<protein>
    <recommendedName>
        <fullName evidence="1">Peptidase M24 domain-containing protein</fullName>
    </recommendedName>
</protein>
<reference evidence="2" key="1">
    <citation type="journal article" date="2012" name="Science">
        <title>Fermentation, hydrogen, and sulfur metabolism in multiple uncultivated bacterial phyla.</title>
        <authorList>
            <person name="Wrighton K.C."/>
            <person name="Thomas B.C."/>
            <person name="Sharon I."/>
            <person name="Miller C.S."/>
            <person name="Castelle C.J."/>
            <person name="VerBerkmoes N.C."/>
            <person name="Wilkins M.J."/>
            <person name="Hettich R.L."/>
            <person name="Lipton M.S."/>
            <person name="Williams K.H."/>
            <person name="Long P.E."/>
            <person name="Banfield J.F."/>
        </authorList>
    </citation>
    <scope>NUCLEOTIDE SEQUENCE [LARGE SCALE GENOMIC DNA]</scope>
</reference>
<organism evidence="2">
    <name type="scientific">uncultured bacterium</name>
    <name type="common">gcode 4</name>
    <dbReference type="NCBI Taxonomy" id="1234023"/>
    <lineage>
        <taxon>Bacteria</taxon>
        <taxon>environmental samples</taxon>
    </lineage>
</organism>
<dbReference type="InterPro" id="IPR036005">
    <property type="entry name" value="Creatinase/aminopeptidase-like"/>
</dbReference>
<dbReference type="PANTHER" id="PTHR46112:SF9">
    <property type="entry name" value="XAA-PRO AMINOPEPTIDASE"/>
    <property type="match status" value="1"/>
</dbReference>
<dbReference type="AlphaFoldDB" id="K2BVC0"/>
<dbReference type="Gene3D" id="3.90.230.10">
    <property type="entry name" value="Creatinase/methionine aminopeptidase superfamily"/>
    <property type="match status" value="1"/>
</dbReference>
<gene>
    <name evidence="2" type="ORF">ACD_49C00062G0003</name>
</gene>
<accession>K2BVC0</accession>
<sequence>MTPNISKLEKLNLSWNYLISKSSDIKYLLWLQESHRIEILIKNKVFSILANNLILEEISKKFDKYDIVDVEDKDKIKALFSKIKLLKVDSANTTLWRIERLEKLWVKKIKGIESVVSNLRKVKTNEEIELIRKSQEINLKAFESVLNKIRLWMTEFEISKFIKIAHLELWATWESFEPIVAFSDWWSCPHHTNSVERKLVKWDQILFDFWCIYNWYCSDMTRVVFTSKPNSEQKQFYDLLKYTNEECMKFWKIGMEYKKLHQKANQILWENSKFFTHNLWHGIGIDIHETPLWMRDLSTKIEENDVFTIEPGLYFPEKFWFRYENIIVVKNGKLINILGEIEDKDYILGL</sequence>
<evidence type="ECO:0000259" key="1">
    <source>
        <dbReference type="Pfam" id="PF00557"/>
    </source>
</evidence>
<evidence type="ECO:0000313" key="2">
    <source>
        <dbReference type="EMBL" id="EKD66139.1"/>
    </source>
</evidence>
<dbReference type="SUPFAM" id="SSF55920">
    <property type="entry name" value="Creatinase/aminopeptidase"/>
    <property type="match status" value="1"/>
</dbReference>
<dbReference type="InterPro" id="IPR000994">
    <property type="entry name" value="Pept_M24"/>
</dbReference>
<dbReference type="Pfam" id="PF00557">
    <property type="entry name" value="Peptidase_M24"/>
    <property type="match status" value="1"/>
</dbReference>
<dbReference type="Gene3D" id="3.40.350.10">
    <property type="entry name" value="Creatinase/prolidase N-terminal domain"/>
    <property type="match status" value="1"/>
</dbReference>
<dbReference type="InterPro" id="IPR050659">
    <property type="entry name" value="Peptidase_M24B"/>
</dbReference>
<proteinExistence type="predicted"/>
<comment type="caution">
    <text evidence="2">The sequence shown here is derived from an EMBL/GenBank/DDBJ whole genome shotgun (WGS) entry which is preliminary data.</text>
</comment>
<dbReference type="EMBL" id="AMFJ01021648">
    <property type="protein sequence ID" value="EKD66139.1"/>
    <property type="molecule type" value="Genomic_DNA"/>
</dbReference>